<organism evidence="2 3">
    <name type="scientific">Virgisporangium aurantiacum</name>
    <dbReference type="NCBI Taxonomy" id="175570"/>
    <lineage>
        <taxon>Bacteria</taxon>
        <taxon>Bacillati</taxon>
        <taxon>Actinomycetota</taxon>
        <taxon>Actinomycetes</taxon>
        <taxon>Micromonosporales</taxon>
        <taxon>Micromonosporaceae</taxon>
        <taxon>Virgisporangium</taxon>
    </lineage>
</organism>
<keyword evidence="3" id="KW-1185">Reference proteome</keyword>
<comment type="caution">
    <text evidence="2">The sequence shown here is derived from an EMBL/GenBank/DDBJ whole genome shotgun (WGS) entry which is preliminary data.</text>
</comment>
<dbReference type="Proteomes" id="UP000612585">
    <property type="component" value="Unassembled WGS sequence"/>
</dbReference>
<evidence type="ECO:0000313" key="3">
    <source>
        <dbReference type="Proteomes" id="UP000612585"/>
    </source>
</evidence>
<evidence type="ECO:0000313" key="2">
    <source>
        <dbReference type="EMBL" id="GIJ55656.1"/>
    </source>
</evidence>
<proteinExistence type="predicted"/>
<feature type="compositionally biased region" description="Pro residues" evidence="1">
    <location>
        <begin position="53"/>
        <end position="62"/>
    </location>
</feature>
<dbReference type="AlphaFoldDB" id="A0A8J3Z5J4"/>
<dbReference type="EMBL" id="BOPG01000021">
    <property type="protein sequence ID" value="GIJ55656.1"/>
    <property type="molecule type" value="Genomic_DNA"/>
</dbReference>
<evidence type="ECO:0000256" key="1">
    <source>
        <dbReference type="SAM" id="MobiDB-lite"/>
    </source>
</evidence>
<gene>
    <name evidence="2" type="ORF">Vau01_031720</name>
</gene>
<reference evidence="2" key="1">
    <citation type="submission" date="2021-01" db="EMBL/GenBank/DDBJ databases">
        <title>Whole genome shotgun sequence of Virgisporangium aurantiacum NBRC 16421.</title>
        <authorList>
            <person name="Komaki H."/>
            <person name="Tamura T."/>
        </authorList>
    </citation>
    <scope>NUCLEOTIDE SEQUENCE</scope>
    <source>
        <strain evidence="2">NBRC 16421</strain>
    </source>
</reference>
<accession>A0A8J3Z5J4</accession>
<dbReference type="RefSeq" id="WP_203992783.1">
    <property type="nucleotide sequence ID" value="NZ_BOPG01000021.1"/>
</dbReference>
<protein>
    <submittedName>
        <fullName evidence="2">Uncharacterized protein</fullName>
    </submittedName>
</protein>
<name>A0A8J3Z5J4_9ACTN</name>
<sequence length="85" mass="9341">MLLSNDSYLQAAEGFLFASRDEIDQLDLRLDDSLKIAEVFALVSIARSLSRLAPPPLGPVPNDPGHQHESLENRALNITPGHPMH</sequence>
<feature type="region of interest" description="Disordered" evidence="1">
    <location>
        <begin position="53"/>
        <end position="85"/>
    </location>
</feature>